<dbReference type="InterPro" id="IPR036397">
    <property type="entry name" value="RNaseH_sf"/>
</dbReference>
<dbReference type="EMBL" id="KK117171">
    <property type="protein sequence ID" value="KFM69745.1"/>
    <property type="molecule type" value="Genomic_DNA"/>
</dbReference>
<proteinExistence type="predicted"/>
<dbReference type="Proteomes" id="UP000054359">
    <property type="component" value="Unassembled WGS sequence"/>
</dbReference>
<organism evidence="1 2">
    <name type="scientific">Stegodyphus mimosarum</name>
    <name type="common">African social velvet spider</name>
    <dbReference type="NCBI Taxonomy" id="407821"/>
    <lineage>
        <taxon>Eukaryota</taxon>
        <taxon>Metazoa</taxon>
        <taxon>Ecdysozoa</taxon>
        <taxon>Arthropoda</taxon>
        <taxon>Chelicerata</taxon>
        <taxon>Arachnida</taxon>
        <taxon>Araneae</taxon>
        <taxon>Araneomorphae</taxon>
        <taxon>Entelegynae</taxon>
        <taxon>Eresoidea</taxon>
        <taxon>Eresidae</taxon>
        <taxon>Stegodyphus</taxon>
    </lineage>
</organism>
<dbReference type="GO" id="GO:0003676">
    <property type="term" value="F:nucleic acid binding"/>
    <property type="evidence" value="ECO:0007669"/>
    <property type="project" value="InterPro"/>
</dbReference>
<feature type="non-terminal residue" evidence="1">
    <location>
        <position position="135"/>
    </location>
</feature>
<dbReference type="AlphaFoldDB" id="A0A087TXA6"/>
<evidence type="ECO:0000313" key="2">
    <source>
        <dbReference type="Proteomes" id="UP000054359"/>
    </source>
</evidence>
<evidence type="ECO:0000313" key="1">
    <source>
        <dbReference type="EMBL" id="KFM69745.1"/>
    </source>
</evidence>
<sequence>MYWTRRHWSTMPFTEESRFSLDTYSRHICNCRAWNTIPSLIREKDHCGGGSVMVWAGIMLDSRTPMHVFNKGFLIAMRYIERDLRALCLTFQATVGPEFLLMNDNTPPQLVDNYLQSEDIQCIDWSVRPSDLNLR</sequence>
<name>A0A087TXA6_STEMI</name>
<reference evidence="1 2" key="1">
    <citation type="submission" date="2013-11" db="EMBL/GenBank/DDBJ databases">
        <title>Genome sequencing of Stegodyphus mimosarum.</title>
        <authorList>
            <person name="Bechsgaard J."/>
        </authorList>
    </citation>
    <scope>NUCLEOTIDE SEQUENCE [LARGE SCALE GENOMIC DNA]</scope>
</reference>
<dbReference type="OrthoDB" id="9996331at2759"/>
<dbReference type="Gene3D" id="3.30.420.10">
    <property type="entry name" value="Ribonuclease H-like superfamily/Ribonuclease H"/>
    <property type="match status" value="1"/>
</dbReference>
<gene>
    <name evidence="1" type="ORF">X975_18661</name>
</gene>
<keyword evidence="2" id="KW-1185">Reference proteome</keyword>
<accession>A0A087TXA6</accession>
<protein>
    <submittedName>
        <fullName evidence="1">Transposable element Tcb2 transposase</fullName>
    </submittedName>
</protein>